<keyword evidence="3" id="KW-1185">Reference proteome</keyword>
<accession>A0A4R2MWQ0</accession>
<dbReference type="Proteomes" id="UP000295182">
    <property type="component" value="Unassembled WGS sequence"/>
</dbReference>
<dbReference type="AlphaFoldDB" id="A0A4R2MWQ0"/>
<evidence type="ECO:0000313" key="3">
    <source>
        <dbReference type="Proteomes" id="UP000295182"/>
    </source>
</evidence>
<keyword evidence="1" id="KW-0732">Signal</keyword>
<evidence type="ECO:0000256" key="1">
    <source>
        <dbReference type="SAM" id="SignalP"/>
    </source>
</evidence>
<feature type="signal peptide" evidence="1">
    <location>
        <begin position="1"/>
        <end position="21"/>
    </location>
</feature>
<protein>
    <submittedName>
        <fullName evidence="2">Uncharacterized protein</fullName>
    </submittedName>
</protein>
<feature type="chain" id="PRO_5020282289" evidence="1">
    <location>
        <begin position="22"/>
        <end position="155"/>
    </location>
</feature>
<evidence type="ECO:0000313" key="2">
    <source>
        <dbReference type="EMBL" id="TCP11629.1"/>
    </source>
</evidence>
<organism evidence="2 3">
    <name type="scientific">Simplicispira metamorpha</name>
    <dbReference type="NCBI Taxonomy" id="80881"/>
    <lineage>
        <taxon>Bacteria</taxon>
        <taxon>Pseudomonadati</taxon>
        <taxon>Pseudomonadota</taxon>
        <taxon>Betaproteobacteria</taxon>
        <taxon>Burkholderiales</taxon>
        <taxon>Comamonadaceae</taxon>
        <taxon>Simplicispira</taxon>
    </lineage>
</organism>
<comment type="caution">
    <text evidence="2">The sequence shown here is derived from an EMBL/GenBank/DDBJ whole genome shotgun (WGS) entry which is preliminary data.</text>
</comment>
<dbReference type="EMBL" id="SLXH01000042">
    <property type="protein sequence ID" value="TCP11629.1"/>
    <property type="molecule type" value="Genomic_DNA"/>
</dbReference>
<sequence length="155" mass="16874">MPNTFRTPMSCRGLLVATALAASLLAGCAVPGAVSSSAPAAAVLTPAKAEDAVRVRAQQRWDWLVTGKYEDAYGYTTPAFRGLNTAQSYRSRFGTGASWMGARVQSVECTTPERCTVQVAVDTRVVARGFREPITTSVVETWLLEEGQWWYHQTP</sequence>
<gene>
    <name evidence="2" type="ORF">EV674_1421</name>
</gene>
<proteinExistence type="predicted"/>
<reference evidence="2 3" key="1">
    <citation type="submission" date="2019-03" db="EMBL/GenBank/DDBJ databases">
        <title>Genomic Encyclopedia of Type Strains, Phase IV (KMG-IV): sequencing the most valuable type-strain genomes for metagenomic binning, comparative biology and taxonomic classification.</title>
        <authorList>
            <person name="Goeker M."/>
        </authorList>
    </citation>
    <scope>NUCLEOTIDE SEQUENCE [LARGE SCALE GENOMIC DNA]</scope>
    <source>
        <strain evidence="2 3">DSM 1837</strain>
    </source>
</reference>
<name>A0A4R2MWQ0_9BURK</name>
<dbReference type="PROSITE" id="PS51257">
    <property type="entry name" value="PROKAR_LIPOPROTEIN"/>
    <property type="match status" value="1"/>
</dbReference>